<accession>A0A060SZT3</accession>
<proteinExistence type="predicted"/>
<gene>
    <name evidence="1" type="ORF">BN946_scf184688.g2</name>
</gene>
<dbReference type="Proteomes" id="UP000029665">
    <property type="component" value="Unassembled WGS sequence"/>
</dbReference>
<dbReference type="OMA" id="ERICTEQ"/>
<name>A0A060SZT3_PYCCI</name>
<organism evidence="1 2">
    <name type="scientific">Pycnoporus cinnabarinus</name>
    <name type="common">Cinnabar-red polypore</name>
    <name type="synonym">Trametes cinnabarina</name>
    <dbReference type="NCBI Taxonomy" id="5643"/>
    <lineage>
        <taxon>Eukaryota</taxon>
        <taxon>Fungi</taxon>
        <taxon>Dikarya</taxon>
        <taxon>Basidiomycota</taxon>
        <taxon>Agaricomycotina</taxon>
        <taxon>Agaricomycetes</taxon>
        <taxon>Polyporales</taxon>
        <taxon>Polyporaceae</taxon>
        <taxon>Trametes</taxon>
    </lineage>
</organism>
<dbReference type="HOGENOM" id="CLU_006784_0_0_1"/>
<comment type="caution">
    <text evidence="1">The sequence shown here is derived from an EMBL/GenBank/DDBJ whole genome shotgun (WGS) entry which is preliminary data.</text>
</comment>
<evidence type="ECO:0000313" key="2">
    <source>
        <dbReference type="Proteomes" id="UP000029665"/>
    </source>
</evidence>
<dbReference type="OrthoDB" id="3248986at2759"/>
<keyword evidence="2" id="KW-1185">Reference proteome</keyword>
<dbReference type="AlphaFoldDB" id="A0A060SZT3"/>
<dbReference type="STRING" id="5643.A0A060SZT3"/>
<dbReference type="EMBL" id="CCBP010000643">
    <property type="protein sequence ID" value="CDO78088.1"/>
    <property type="molecule type" value="Genomic_DNA"/>
</dbReference>
<sequence length="867" mass="98796">MPAPSRPPSPEPVLTDWGLEVESRDLVPAFRELPAIRLLYLQVVLANVFGSATVTESEQRLCDGLKLLALSLPDGLPTHPKPAKTLVTAKKRLGLNVDDFITQQPVCTVCFKDYSKDEIEAASSPSCKANKCSGIIYRVKRDPDGKEHRIAAKLQSYVSLKKTLQRLLLRDDFVRALVMPSSKHNKPPLRDDELMKDFHDGAAFGAYRLDMRREKLADGTVVDVQIRRGPQRTLMTVNVGMSMSINIDWFGVTEGRPHSVGGIYVTFNNLHRSLRYLQHNVHLSQNTPGPKEPTTEQLINLMMPLYREAKELYGGVLMMIPARQAIPAEVYGGFEMRVCDLPGSRKLEAFAAHNHKANPCYFCKITHDEINTQAAYDVDNFVLRDEWEQICHAFAYRDATTAKARKAIFEEHGQRWSQLFELPGWMPSGCAIDFMHNFYLGIAKEMYMAFLVRGHLLNKDMWRRLEELVNAIQWPSGIGRLPKNLGENHGFAKADQWRRWVNIQCTILWSLWGDDTDMIRRNAPQPPRNAKDVEDFDRSDLTEIYEVFLFASVAERILASKSISAEDVRRGHSYLRRCCHRMLALGIHLLPNHHLAMHYPEIFRLFGPVYAWWLYAHERFNGMQEKVRTNGKGDGEMELTLTRNWVAKQRLHELLVSLPHDATPEERELISRVVSNDRTAGTLRTHMLSHSAALSSIKAPPRIKNFSDLRYLPHPGVYKLLFAFVRTVWPDLPLADDLNVNPQYTTFSSTSSTPDRYACVDFGSARIPCRVLYHLERLVANQDIPVFPWSLYATDLGVYVAYAEQFHDAEVIVSEQLAAPVAIIPIKSRTLGDDVPLWAVHSFDRTGIEPEDDWFNELADELDSITN</sequence>
<reference evidence="1" key="1">
    <citation type="submission" date="2014-01" db="EMBL/GenBank/DDBJ databases">
        <title>The genome of the white-rot fungus Pycnoporus cinnabarinus: a basidiomycete model with a versatile arsenal for lignocellulosic biomass breakdown.</title>
        <authorList>
            <person name="Levasseur A."/>
            <person name="Lomascolo A."/>
            <person name="Ruiz-Duenas F.J."/>
            <person name="Uzan E."/>
            <person name="Piumi F."/>
            <person name="Kues U."/>
            <person name="Ram A.F.J."/>
            <person name="Murat C."/>
            <person name="Haon M."/>
            <person name="Benoit I."/>
            <person name="Arfi Y."/>
            <person name="Chevret D."/>
            <person name="Drula E."/>
            <person name="Kwon M.J."/>
            <person name="Gouret P."/>
            <person name="Lesage-Meessen L."/>
            <person name="Lombard V."/>
            <person name="Mariette J."/>
            <person name="Noirot C."/>
            <person name="Park J."/>
            <person name="Patyshakuliyeva A."/>
            <person name="Wieneger R.A.B."/>
            <person name="Wosten H.A.B."/>
            <person name="Martin F."/>
            <person name="Coutinho P.M."/>
            <person name="de Vries R."/>
            <person name="Martinez A.T."/>
            <person name="Klopp C."/>
            <person name="Pontarotti P."/>
            <person name="Henrissat B."/>
            <person name="Record E."/>
        </authorList>
    </citation>
    <scope>NUCLEOTIDE SEQUENCE [LARGE SCALE GENOMIC DNA]</scope>
    <source>
        <strain evidence="1">BRFM137</strain>
    </source>
</reference>
<evidence type="ECO:0000313" key="1">
    <source>
        <dbReference type="EMBL" id="CDO78088.1"/>
    </source>
</evidence>
<dbReference type="PANTHER" id="PTHR46579:SF1">
    <property type="entry name" value="F5_8 TYPE C DOMAIN-CONTAINING PROTEIN"/>
    <property type="match status" value="1"/>
</dbReference>
<dbReference type="PANTHER" id="PTHR46579">
    <property type="entry name" value="F5/8 TYPE C DOMAIN-CONTAINING PROTEIN-RELATED"/>
    <property type="match status" value="1"/>
</dbReference>
<protein>
    <submittedName>
        <fullName evidence="1">Uncharacterized protein</fullName>
    </submittedName>
</protein>